<keyword evidence="3" id="KW-0418">Kinase</keyword>
<dbReference type="AlphaFoldDB" id="A0A437QII1"/>
<protein>
    <submittedName>
        <fullName evidence="5">Type II toxin-antitoxin system HipA family toxin</fullName>
    </submittedName>
</protein>
<dbReference type="Proteomes" id="UP000283077">
    <property type="component" value="Unassembled WGS sequence"/>
</dbReference>
<dbReference type="GO" id="GO:0004674">
    <property type="term" value="F:protein serine/threonine kinase activity"/>
    <property type="evidence" value="ECO:0007669"/>
    <property type="project" value="TreeGrafter"/>
</dbReference>
<evidence type="ECO:0000313" key="6">
    <source>
        <dbReference type="Proteomes" id="UP000283077"/>
    </source>
</evidence>
<dbReference type="GO" id="GO:0005829">
    <property type="term" value="C:cytosol"/>
    <property type="evidence" value="ECO:0007669"/>
    <property type="project" value="TreeGrafter"/>
</dbReference>
<dbReference type="OrthoDB" id="9805913at2"/>
<evidence type="ECO:0000313" key="5">
    <source>
        <dbReference type="EMBL" id="RVU34335.1"/>
    </source>
</evidence>
<dbReference type="EMBL" id="SACS01000019">
    <property type="protein sequence ID" value="RVU34335.1"/>
    <property type="molecule type" value="Genomic_DNA"/>
</dbReference>
<reference evidence="5 6" key="1">
    <citation type="submission" date="2019-01" db="EMBL/GenBank/DDBJ databases">
        <authorList>
            <person name="Chen W.-M."/>
        </authorList>
    </citation>
    <scope>NUCLEOTIDE SEQUENCE [LARGE SCALE GENOMIC DNA]</scope>
    <source>
        <strain evidence="5 6">KYPC3</strain>
    </source>
</reference>
<name>A0A437QII1_9GAMM</name>
<evidence type="ECO:0000256" key="3">
    <source>
        <dbReference type="ARBA" id="ARBA00022777"/>
    </source>
</evidence>
<evidence type="ECO:0000256" key="1">
    <source>
        <dbReference type="ARBA" id="ARBA00010164"/>
    </source>
</evidence>
<keyword evidence="2" id="KW-0808">Transferase</keyword>
<comment type="similarity">
    <text evidence="1">Belongs to the HipA Ser/Thr kinase family.</text>
</comment>
<dbReference type="Pfam" id="PF07804">
    <property type="entry name" value="HipA_C"/>
    <property type="match status" value="1"/>
</dbReference>
<dbReference type="InterPro" id="IPR052028">
    <property type="entry name" value="HipA_Ser/Thr_kinase"/>
</dbReference>
<feature type="domain" description="HipA-like C-terminal" evidence="4">
    <location>
        <begin position="170"/>
        <end position="300"/>
    </location>
</feature>
<keyword evidence="6" id="KW-1185">Reference proteome</keyword>
<organism evidence="5 6">
    <name type="scientific">Rheinheimera riviphila</name>
    <dbReference type="NCBI Taxonomy" id="1834037"/>
    <lineage>
        <taxon>Bacteria</taxon>
        <taxon>Pseudomonadati</taxon>
        <taxon>Pseudomonadota</taxon>
        <taxon>Gammaproteobacteria</taxon>
        <taxon>Chromatiales</taxon>
        <taxon>Chromatiaceae</taxon>
        <taxon>Rheinheimera</taxon>
    </lineage>
</organism>
<comment type="caution">
    <text evidence="5">The sequence shown here is derived from an EMBL/GenBank/DDBJ whole genome shotgun (WGS) entry which is preliminary data.</text>
</comment>
<evidence type="ECO:0000259" key="4">
    <source>
        <dbReference type="Pfam" id="PF07804"/>
    </source>
</evidence>
<accession>A0A437QII1</accession>
<gene>
    <name evidence="5" type="ORF">EOE67_15825</name>
</gene>
<dbReference type="PANTHER" id="PTHR37419:SF8">
    <property type="entry name" value="TOXIN YJJJ"/>
    <property type="match status" value="1"/>
</dbReference>
<dbReference type="PANTHER" id="PTHR37419">
    <property type="entry name" value="SERINE/THREONINE-PROTEIN KINASE TOXIN HIPA"/>
    <property type="match status" value="1"/>
</dbReference>
<evidence type="ECO:0000256" key="2">
    <source>
        <dbReference type="ARBA" id="ARBA00022679"/>
    </source>
</evidence>
<proteinExistence type="inferred from homology"/>
<sequence length="315" mass="36047">MTMQQLCLQIYLDGVWQDAMQLEFAKPDAGRFGPVKAAYNRAFTARYFQQTAAHQVCCEWPIELLAVYRHPQWPAFLDDIMPAGAGRRLWVKELALEHLSGPEQDFQLLRHGTIAPIGHLRIKESVQFAEQQLNTSLQQLRFSAQHIIERDADFLHYARQMGAISGGATGAGGEAPKLLIRQNLSGEVWLDPLQHNQQNPDQHFLVKYARGQRTEIDKEILRAEYHYYQELHALGIHTIDVQQMKLEEGTHTPSLWLPRFDRPRFESPHSAQTMDTATPCGTMQQRLAMESVYSLHNKTPAAIWIITKCCKLYCA</sequence>
<dbReference type="InterPro" id="IPR012893">
    <property type="entry name" value="HipA-like_C"/>
</dbReference>